<comment type="caution">
    <text evidence="10">The sequence shown here is derived from an EMBL/GenBank/DDBJ whole genome shotgun (WGS) entry which is preliminary data.</text>
</comment>
<feature type="transmembrane region" description="Helical" evidence="8">
    <location>
        <begin position="466"/>
        <end position="490"/>
    </location>
</feature>
<keyword evidence="6 8" id="KW-0472">Membrane</keyword>
<evidence type="ECO:0000256" key="2">
    <source>
        <dbReference type="ARBA" id="ARBA00005346"/>
    </source>
</evidence>
<dbReference type="PANTHER" id="PTHR42703">
    <property type="entry name" value="NADH DEHYDROGENASE"/>
    <property type="match status" value="1"/>
</dbReference>
<name>A0A833HRT6_9FIRM</name>
<comment type="subcellular location">
    <subcellularLocation>
        <location evidence="1">Cell membrane</location>
        <topology evidence="1">Multi-pass membrane protein</topology>
    </subcellularLocation>
    <subcellularLocation>
        <location evidence="7">Membrane</location>
        <topology evidence="7">Multi-pass membrane protein</topology>
    </subcellularLocation>
</comment>
<feature type="transmembrane region" description="Helical" evidence="8">
    <location>
        <begin position="172"/>
        <end position="193"/>
    </location>
</feature>
<feature type="transmembrane region" description="Helical" evidence="8">
    <location>
        <begin position="253"/>
        <end position="272"/>
    </location>
</feature>
<dbReference type="Proteomes" id="UP000465601">
    <property type="component" value="Unassembled WGS sequence"/>
</dbReference>
<feature type="transmembrane region" description="Helical" evidence="8">
    <location>
        <begin position="341"/>
        <end position="365"/>
    </location>
</feature>
<feature type="domain" description="NADH:quinone oxidoreductase/Mrp antiporter transmembrane" evidence="9">
    <location>
        <begin position="137"/>
        <end position="432"/>
    </location>
</feature>
<feature type="transmembrane region" description="Helical" evidence="8">
    <location>
        <begin position="213"/>
        <end position="241"/>
    </location>
</feature>
<comment type="similarity">
    <text evidence="2">Belongs to the CPA3 antiporters (TC 2.A.63) subunit D family.</text>
</comment>
<feature type="transmembrane region" description="Helical" evidence="8">
    <location>
        <begin position="116"/>
        <end position="136"/>
    </location>
</feature>
<dbReference type="GO" id="GO:0005886">
    <property type="term" value="C:plasma membrane"/>
    <property type="evidence" value="ECO:0007669"/>
    <property type="project" value="UniProtKB-SubCell"/>
</dbReference>
<dbReference type="PANTHER" id="PTHR42703:SF1">
    <property type="entry name" value="NA(+)_H(+) ANTIPORTER SUBUNIT D1"/>
    <property type="match status" value="1"/>
</dbReference>
<evidence type="ECO:0000313" key="11">
    <source>
        <dbReference type="Proteomes" id="UP000465601"/>
    </source>
</evidence>
<accession>A0A833HRT6</accession>
<organism evidence="10 11">
    <name type="scientific">Alkaliphilus serpentinus</name>
    <dbReference type="NCBI Taxonomy" id="1482731"/>
    <lineage>
        <taxon>Bacteria</taxon>
        <taxon>Bacillati</taxon>
        <taxon>Bacillota</taxon>
        <taxon>Clostridia</taxon>
        <taxon>Peptostreptococcales</taxon>
        <taxon>Natronincolaceae</taxon>
        <taxon>Alkaliphilus</taxon>
    </lineage>
</organism>
<feature type="transmembrane region" description="Helical" evidence="8">
    <location>
        <begin position="421"/>
        <end position="446"/>
    </location>
</feature>
<evidence type="ECO:0000256" key="5">
    <source>
        <dbReference type="ARBA" id="ARBA00022989"/>
    </source>
</evidence>
<evidence type="ECO:0000256" key="1">
    <source>
        <dbReference type="ARBA" id="ARBA00004651"/>
    </source>
</evidence>
<feature type="transmembrane region" description="Helical" evidence="8">
    <location>
        <begin position="84"/>
        <end position="104"/>
    </location>
</feature>
<feature type="transmembrane region" description="Helical" evidence="8">
    <location>
        <begin position="284"/>
        <end position="307"/>
    </location>
</feature>
<evidence type="ECO:0000256" key="6">
    <source>
        <dbReference type="ARBA" id="ARBA00023136"/>
    </source>
</evidence>
<keyword evidence="11" id="KW-1185">Reference proteome</keyword>
<evidence type="ECO:0000256" key="3">
    <source>
        <dbReference type="ARBA" id="ARBA00022475"/>
    </source>
</evidence>
<evidence type="ECO:0000259" key="9">
    <source>
        <dbReference type="Pfam" id="PF00361"/>
    </source>
</evidence>
<dbReference type="InterPro" id="IPR001750">
    <property type="entry name" value="ND/Mrp_TM"/>
</dbReference>
<dbReference type="AlphaFoldDB" id="A0A833HRT6"/>
<proteinExistence type="inferred from homology"/>
<feature type="transmembrane region" description="Helical" evidence="8">
    <location>
        <begin position="377"/>
        <end position="401"/>
    </location>
</feature>
<gene>
    <name evidence="10" type="ORF">F8153_00495</name>
</gene>
<dbReference type="Pfam" id="PF00361">
    <property type="entry name" value="Proton_antipo_M"/>
    <property type="match status" value="1"/>
</dbReference>
<evidence type="ECO:0000256" key="4">
    <source>
        <dbReference type="ARBA" id="ARBA00022692"/>
    </source>
</evidence>
<feature type="transmembrane region" description="Helical" evidence="8">
    <location>
        <begin position="36"/>
        <end position="55"/>
    </location>
</feature>
<dbReference type="InterPro" id="IPR050586">
    <property type="entry name" value="CPA3_Na-H_Antiporter_D"/>
</dbReference>
<keyword evidence="5 8" id="KW-1133">Transmembrane helix</keyword>
<dbReference type="EMBL" id="WBZB01000002">
    <property type="protein sequence ID" value="KAB3533565.1"/>
    <property type="molecule type" value="Genomic_DNA"/>
</dbReference>
<keyword evidence="3" id="KW-1003">Cell membrane</keyword>
<sequence>MKEKMGSQHFPVYILLSLLATAVIIPIINSESFGKVKALIIATLSIALGLSVRTLQEVYKNGGYTYNFGNWNEKIGVQLVVDEFSAFMGLFIVALSFLIVIYSLKDIEHEIKPQQFTGFYTLVFILLFSMLGMTYTNDLFNMYVFMEILSITSCSIISIKRKKENYMASLRYLILNTMGSLSVLLGIALLYMVSGQLNMTQIYLTISKIWNLYPTNILVAVGFILTGLGIKAAVFPLHVWLPDAHSTAPTPSSALLSSIVVKVYIFSAYKILFKVLGQTIVVGLGIPTYITYFAAIGMIMGSIFAIGQKDIKRMLAYSSVAQIGYIFLGLGLATVEGLSASLFHIISHGLMKSALFLSAGSIIYYKEKRDLRDLDGIGYEMPITMTVFTIAAFGMIGIPGISGFMSKLYLSFAVLGANKPIYLAIILISSFLNAVYYLPIVISAFLKESKNRRNIMAIERLPKLMLVPMVIIAVAVVAIGFYPQIIMTLVEKAVPTFLL</sequence>
<evidence type="ECO:0000256" key="8">
    <source>
        <dbReference type="SAM" id="Phobius"/>
    </source>
</evidence>
<evidence type="ECO:0000313" key="10">
    <source>
        <dbReference type="EMBL" id="KAB3533565.1"/>
    </source>
</evidence>
<evidence type="ECO:0000256" key="7">
    <source>
        <dbReference type="RuleBase" id="RU000320"/>
    </source>
</evidence>
<feature type="transmembrane region" description="Helical" evidence="8">
    <location>
        <begin position="314"/>
        <end position="335"/>
    </location>
</feature>
<feature type="transmembrane region" description="Helical" evidence="8">
    <location>
        <begin position="142"/>
        <end position="160"/>
    </location>
</feature>
<feature type="transmembrane region" description="Helical" evidence="8">
    <location>
        <begin position="12"/>
        <end position="29"/>
    </location>
</feature>
<keyword evidence="4 7" id="KW-0812">Transmembrane</keyword>
<protein>
    <submittedName>
        <fullName evidence="10">Monovalent cation/H+ antiporter subunit D family protein</fullName>
    </submittedName>
</protein>
<reference evidence="10 11" key="1">
    <citation type="submission" date="2019-10" db="EMBL/GenBank/DDBJ databases">
        <title>Alkaliphilus serpentinus sp. nov. and Alkaliphilus pronyensis sp. nov., two novel anaerobic alkaliphilic species isolated from the serpentinized-hosted hydrothermal field of the Prony Bay (New Caledonia).</title>
        <authorList>
            <person name="Postec A."/>
        </authorList>
    </citation>
    <scope>NUCLEOTIDE SEQUENCE [LARGE SCALE GENOMIC DNA]</scope>
    <source>
        <strain evidence="10 11">LacT</strain>
    </source>
</reference>
<dbReference type="PRINTS" id="PR01434">
    <property type="entry name" value="NADHDHGNASE5"/>
</dbReference>